<dbReference type="Proteomes" id="UP000826802">
    <property type="component" value="Chromosome"/>
</dbReference>
<dbReference type="GeneID" id="99096361"/>
<dbReference type="PROSITE" id="PS00447">
    <property type="entry name" value="DNA_POLYMERASE_A"/>
    <property type="match status" value="1"/>
</dbReference>
<dbReference type="InterPro" id="IPR001098">
    <property type="entry name" value="DNA-dir_DNA_pol_A_palm_dom"/>
</dbReference>
<evidence type="ECO:0000256" key="7">
    <source>
        <dbReference type="ARBA" id="ARBA00023125"/>
    </source>
</evidence>
<dbReference type="GO" id="GO:0003677">
    <property type="term" value="F:DNA binding"/>
    <property type="evidence" value="ECO:0007669"/>
    <property type="project" value="UniProtKB-KW"/>
</dbReference>
<sequence>MIQNILLVPTSIRDDDLKGHLPALLNANKAFHLLYVLEQSFCSEVLSTLTESCVYIDFKWLIDQHHEYHQFLDTLQVQIPSLTHCDHVDLKRQILKLLEEDGLEVTTDLHLLKQYSTQHHLYMQLYQLIKKQNFYKQWVMKLQPYKTEDSKRLRLHGTWRSSTSYTGRITASKVNLTALPNAMKPYIVPSSQASTIWSVDFNNAELRCVAYLSQDKQLLDDLTNDIDVHSVIGSMIGMVINQAIPNNDLRKTAKTFIFAMLYGAGDTTLCNILVKNGVCATVYDVKRLKQFIYERYNFLKTYFEQTVKREWVDTFYGPIYPLVPMSEPQKKNFAFQSMIASALKLLAITCVRQNLEVINLIHDEVWVQVPNSNEALWQEQLKKQFTKIILKEHPSFPINGFLKVDKLEDKYNAQQ</sequence>
<keyword evidence="3" id="KW-0808">Transferase</keyword>
<dbReference type="PANTHER" id="PTHR10133">
    <property type="entry name" value="DNA POLYMERASE I"/>
    <property type="match status" value="1"/>
</dbReference>
<keyword evidence="6" id="KW-0239">DNA-directed DNA polymerase</keyword>
<dbReference type="GO" id="GO:0006261">
    <property type="term" value="P:DNA-templated DNA replication"/>
    <property type="evidence" value="ECO:0007669"/>
    <property type="project" value="InterPro"/>
</dbReference>
<evidence type="ECO:0000256" key="4">
    <source>
        <dbReference type="ARBA" id="ARBA00022695"/>
    </source>
</evidence>
<keyword evidence="11" id="KW-1185">Reference proteome</keyword>
<comment type="similarity">
    <text evidence="1">Belongs to the DNA polymerase type-A family.</text>
</comment>
<evidence type="ECO:0000256" key="5">
    <source>
        <dbReference type="ARBA" id="ARBA00022705"/>
    </source>
</evidence>
<evidence type="ECO:0000256" key="3">
    <source>
        <dbReference type="ARBA" id="ARBA00022679"/>
    </source>
</evidence>
<dbReference type="PRINTS" id="PR00868">
    <property type="entry name" value="DNAPOLI"/>
</dbReference>
<dbReference type="RefSeq" id="WP_203545938.1">
    <property type="nucleotide sequence ID" value="NZ_CP054482.1"/>
</dbReference>
<keyword evidence="7" id="KW-0238">DNA-binding</keyword>
<dbReference type="InterPro" id="IPR002298">
    <property type="entry name" value="DNA_polymerase_A"/>
</dbReference>
<dbReference type="GO" id="GO:0006302">
    <property type="term" value="P:double-strand break repair"/>
    <property type="evidence" value="ECO:0007669"/>
    <property type="project" value="TreeGrafter"/>
</dbReference>
<dbReference type="SUPFAM" id="SSF56672">
    <property type="entry name" value="DNA/RNA polymerases"/>
    <property type="match status" value="1"/>
</dbReference>
<evidence type="ECO:0000256" key="8">
    <source>
        <dbReference type="ARBA" id="ARBA00049244"/>
    </source>
</evidence>
<dbReference type="Gene3D" id="3.30.70.370">
    <property type="match status" value="1"/>
</dbReference>
<dbReference type="AlphaFoldDB" id="A0AAE7Q150"/>
<gene>
    <name evidence="10" type="ORF">KYI11_00270</name>
</gene>
<dbReference type="InterPro" id="IPR043502">
    <property type="entry name" value="DNA/RNA_pol_sf"/>
</dbReference>
<evidence type="ECO:0000313" key="10">
    <source>
        <dbReference type="EMBL" id="QYA42429.1"/>
    </source>
</evidence>
<dbReference type="Pfam" id="PF00476">
    <property type="entry name" value="DNA_pol_A"/>
    <property type="match status" value="1"/>
</dbReference>
<name>A0AAE7Q150_9STAP</name>
<evidence type="ECO:0000313" key="11">
    <source>
        <dbReference type="Proteomes" id="UP000826802"/>
    </source>
</evidence>
<dbReference type="EMBL" id="CP079981">
    <property type="protein sequence ID" value="QYA42429.1"/>
    <property type="molecule type" value="Genomic_DNA"/>
</dbReference>
<evidence type="ECO:0000256" key="2">
    <source>
        <dbReference type="ARBA" id="ARBA00012417"/>
    </source>
</evidence>
<organism evidence="10 11">
    <name type="scientific">Macrococcoides bohemicum</name>
    <dbReference type="NCBI Taxonomy" id="1903056"/>
    <lineage>
        <taxon>Bacteria</taxon>
        <taxon>Bacillati</taxon>
        <taxon>Bacillota</taxon>
        <taxon>Bacilli</taxon>
        <taxon>Bacillales</taxon>
        <taxon>Staphylococcaceae</taxon>
        <taxon>Macrococcoides</taxon>
    </lineage>
</organism>
<feature type="domain" description="DNA-directed DNA polymerase family A palm" evidence="9">
    <location>
        <begin position="180"/>
        <end position="373"/>
    </location>
</feature>
<dbReference type="PANTHER" id="PTHR10133:SF27">
    <property type="entry name" value="DNA POLYMERASE NU"/>
    <property type="match status" value="1"/>
</dbReference>
<protein>
    <recommendedName>
        <fullName evidence="2">DNA-directed DNA polymerase</fullName>
        <ecNumber evidence="2">2.7.7.7</ecNumber>
    </recommendedName>
</protein>
<comment type="catalytic activity">
    <reaction evidence="8">
        <text>DNA(n) + a 2'-deoxyribonucleoside 5'-triphosphate = DNA(n+1) + diphosphate</text>
        <dbReference type="Rhea" id="RHEA:22508"/>
        <dbReference type="Rhea" id="RHEA-COMP:17339"/>
        <dbReference type="Rhea" id="RHEA-COMP:17340"/>
        <dbReference type="ChEBI" id="CHEBI:33019"/>
        <dbReference type="ChEBI" id="CHEBI:61560"/>
        <dbReference type="ChEBI" id="CHEBI:173112"/>
        <dbReference type="EC" id="2.7.7.7"/>
    </reaction>
</comment>
<proteinExistence type="inferred from homology"/>
<keyword evidence="4" id="KW-0548">Nucleotidyltransferase</keyword>
<keyword evidence="5" id="KW-0235">DNA replication</keyword>
<evidence type="ECO:0000256" key="1">
    <source>
        <dbReference type="ARBA" id="ARBA00007705"/>
    </source>
</evidence>
<evidence type="ECO:0000259" key="9">
    <source>
        <dbReference type="SMART" id="SM00482"/>
    </source>
</evidence>
<reference evidence="10 11" key="1">
    <citation type="submission" date="2021-07" db="EMBL/GenBank/DDBJ databases">
        <title>Prevalence and characterization of methicillin-resistant Macrococcus spp. in food producing animals and meat in Switzerland in 2019.</title>
        <authorList>
            <person name="Keller J.E."/>
            <person name="Schwendener S."/>
            <person name="Neuenschwander J."/>
            <person name="Overesch G."/>
            <person name="Perreten V."/>
        </authorList>
    </citation>
    <scope>NUCLEOTIDE SEQUENCE [LARGE SCALE GENOMIC DNA]</scope>
    <source>
        <strain evidence="10 11">19Msa0936</strain>
    </source>
</reference>
<dbReference type="EC" id="2.7.7.7" evidence="2"/>
<dbReference type="SMART" id="SM00482">
    <property type="entry name" value="POLAc"/>
    <property type="match status" value="1"/>
</dbReference>
<dbReference type="GO" id="GO:0003887">
    <property type="term" value="F:DNA-directed DNA polymerase activity"/>
    <property type="evidence" value="ECO:0007669"/>
    <property type="project" value="UniProtKB-KW"/>
</dbReference>
<evidence type="ECO:0000256" key="6">
    <source>
        <dbReference type="ARBA" id="ARBA00022932"/>
    </source>
</evidence>
<dbReference type="Gene3D" id="1.10.150.20">
    <property type="entry name" value="5' to 3' exonuclease, C-terminal subdomain"/>
    <property type="match status" value="1"/>
</dbReference>
<dbReference type="InterPro" id="IPR019760">
    <property type="entry name" value="DNA-dir_DNA_pol_A_CS"/>
</dbReference>
<accession>A0AAE7Q150</accession>